<dbReference type="EMBL" id="JAADJZ010000014">
    <property type="protein sequence ID" value="KAF2870200.1"/>
    <property type="molecule type" value="Genomic_DNA"/>
</dbReference>
<accession>A0A7C8M4M5</accession>
<keyword evidence="1" id="KW-1133">Transmembrane helix</keyword>
<comment type="caution">
    <text evidence="2">The sequence shown here is derived from an EMBL/GenBank/DDBJ whole genome shotgun (WGS) entry which is preliminary data.</text>
</comment>
<reference evidence="2 3" key="1">
    <citation type="submission" date="2020-01" db="EMBL/GenBank/DDBJ databases">
        <authorList>
            <consortium name="DOE Joint Genome Institute"/>
            <person name="Haridas S."/>
            <person name="Albert R."/>
            <person name="Binder M."/>
            <person name="Bloem J."/>
            <person name="Labutti K."/>
            <person name="Salamov A."/>
            <person name="Andreopoulos B."/>
            <person name="Baker S.E."/>
            <person name="Barry K."/>
            <person name="Bills G."/>
            <person name="Bluhm B.H."/>
            <person name="Cannon C."/>
            <person name="Castanera R."/>
            <person name="Culley D.E."/>
            <person name="Daum C."/>
            <person name="Ezra D."/>
            <person name="Gonzalez J.B."/>
            <person name="Henrissat B."/>
            <person name="Kuo A."/>
            <person name="Liang C."/>
            <person name="Lipzen A."/>
            <person name="Lutzoni F."/>
            <person name="Magnuson J."/>
            <person name="Mondo S."/>
            <person name="Nolan M."/>
            <person name="Ohm R."/>
            <person name="Pangilinan J."/>
            <person name="Park H.-J.H."/>
            <person name="Ramirez L."/>
            <person name="Alfaro M."/>
            <person name="Sun H."/>
            <person name="Tritt A."/>
            <person name="Yoshinaga Y."/>
            <person name="Zwiers L.-H.L."/>
            <person name="Turgeon B.G."/>
            <person name="Goodwin S.B."/>
            <person name="Spatafora J.W."/>
            <person name="Crous P.W."/>
            <person name="Grigoriev I.V."/>
        </authorList>
    </citation>
    <scope>NUCLEOTIDE SEQUENCE [LARGE SCALE GENOMIC DNA]</scope>
    <source>
        <strain evidence="2 3">CBS 611.86</strain>
    </source>
</reference>
<dbReference type="AlphaFoldDB" id="A0A7C8M4M5"/>
<name>A0A7C8M4M5_9PLEO</name>
<feature type="transmembrane region" description="Helical" evidence="1">
    <location>
        <begin position="14"/>
        <end position="35"/>
    </location>
</feature>
<protein>
    <submittedName>
        <fullName evidence="2">Uncharacterized protein</fullName>
    </submittedName>
</protein>
<dbReference type="Proteomes" id="UP000481861">
    <property type="component" value="Unassembled WGS sequence"/>
</dbReference>
<keyword evidence="3" id="KW-1185">Reference proteome</keyword>
<dbReference type="OrthoDB" id="10029320at2759"/>
<gene>
    <name evidence="2" type="ORF">BDV95DRAFT_75798</name>
</gene>
<evidence type="ECO:0000256" key="1">
    <source>
        <dbReference type="SAM" id="Phobius"/>
    </source>
</evidence>
<evidence type="ECO:0000313" key="2">
    <source>
        <dbReference type="EMBL" id="KAF2870200.1"/>
    </source>
</evidence>
<sequence length="146" mass="16640">MITPHIYTSVHHNMVFQATIITITTLLATGLVYLVSVTYQHRSCINELRKQGFPMPDGWSWFFGNSFVLLRYTSRFPPLANIGIPIQELCKEFADTEMFLLDFWPSYPSSIVVCAVPLERTDTFSVTHQCIFDLAYSSARRSPAPV</sequence>
<evidence type="ECO:0000313" key="3">
    <source>
        <dbReference type="Proteomes" id="UP000481861"/>
    </source>
</evidence>
<keyword evidence="1" id="KW-0472">Membrane</keyword>
<organism evidence="2 3">
    <name type="scientific">Massariosphaeria phaeospora</name>
    <dbReference type="NCBI Taxonomy" id="100035"/>
    <lineage>
        <taxon>Eukaryota</taxon>
        <taxon>Fungi</taxon>
        <taxon>Dikarya</taxon>
        <taxon>Ascomycota</taxon>
        <taxon>Pezizomycotina</taxon>
        <taxon>Dothideomycetes</taxon>
        <taxon>Pleosporomycetidae</taxon>
        <taxon>Pleosporales</taxon>
        <taxon>Pleosporales incertae sedis</taxon>
        <taxon>Massariosphaeria</taxon>
    </lineage>
</organism>
<proteinExistence type="predicted"/>
<keyword evidence="1" id="KW-0812">Transmembrane</keyword>